<evidence type="ECO:0008006" key="3">
    <source>
        <dbReference type="Google" id="ProtNLM"/>
    </source>
</evidence>
<dbReference type="EMBL" id="SRYE01000002">
    <property type="protein sequence ID" value="TGY62693.1"/>
    <property type="molecule type" value="Genomic_DNA"/>
</dbReference>
<protein>
    <recommendedName>
        <fullName evidence="3">Esterase</fullName>
    </recommendedName>
</protein>
<sequence length="194" mass="20866">MPAIILVDSPTHPLPVPANLLLSSQLIRYPVDDWEDALTPWPAPALFAGGPPFGGQATSTLAAIERSLPTNESVTLCGYSLGGLFALWAFMSSARFCAAASLSGSLWYPGWLNWLTAHPRDLSGCGAFLGLGSKEAKGPRPLMRTVDVATDKTRQLLAGYGAKTAFRSFAGGHTHHMEERLSWGLGQLDRFLNR</sequence>
<gene>
    <name evidence="1" type="ORF">E5334_04630</name>
</gene>
<dbReference type="InterPro" id="IPR000801">
    <property type="entry name" value="Esterase-like"/>
</dbReference>
<reference evidence="1 2" key="1">
    <citation type="submission" date="2019-04" db="EMBL/GenBank/DDBJ databases">
        <title>Microbes associate with the intestines of laboratory mice.</title>
        <authorList>
            <person name="Navarre W."/>
            <person name="Wong E."/>
            <person name="Huang K."/>
            <person name="Tropini C."/>
            <person name="Ng K."/>
            <person name="Yu B."/>
        </authorList>
    </citation>
    <scope>NUCLEOTIDE SEQUENCE [LARGE SCALE GENOMIC DNA]</scope>
    <source>
        <strain evidence="1 2">NM07_P-09</strain>
    </source>
</reference>
<dbReference type="AlphaFoldDB" id="A0A4S2F4Z6"/>
<evidence type="ECO:0000313" key="1">
    <source>
        <dbReference type="EMBL" id="TGY62693.1"/>
    </source>
</evidence>
<accession>A0A4S2F4Z6</accession>
<name>A0A4S2F4Z6_9ACTN</name>
<dbReference type="RefSeq" id="WP_136012421.1">
    <property type="nucleotide sequence ID" value="NZ_SRYE01000002.1"/>
</dbReference>
<proteinExistence type="predicted"/>
<dbReference type="InterPro" id="IPR029058">
    <property type="entry name" value="AB_hydrolase_fold"/>
</dbReference>
<organism evidence="1 2">
    <name type="scientific">Muricaecibacterium torontonense</name>
    <dbReference type="NCBI Taxonomy" id="3032871"/>
    <lineage>
        <taxon>Bacteria</taxon>
        <taxon>Bacillati</taxon>
        <taxon>Actinomycetota</taxon>
        <taxon>Coriobacteriia</taxon>
        <taxon>Coriobacteriales</taxon>
        <taxon>Atopobiaceae</taxon>
        <taxon>Muricaecibacterium</taxon>
    </lineage>
</organism>
<dbReference type="Proteomes" id="UP000310263">
    <property type="component" value="Unassembled WGS sequence"/>
</dbReference>
<dbReference type="OrthoDB" id="9794761at2"/>
<dbReference type="Pfam" id="PF00756">
    <property type="entry name" value="Esterase"/>
    <property type="match status" value="1"/>
</dbReference>
<keyword evidence="2" id="KW-1185">Reference proteome</keyword>
<dbReference type="SUPFAM" id="SSF53474">
    <property type="entry name" value="alpha/beta-Hydrolases"/>
    <property type="match status" value="1"/>
</dbReference>
<evidence type="ECO:0000313" key="2">
    <source>
        <dbReference type="Proteomes" id="UP000310263"/>
    </source>
</evidence>
<dbReference type="Gene3D" id="3.40.50.1820">
    <property type="entry name" value="alpha/beta hydrolase"/>
    <property type="match status" value="1"/>
</dbReference>
<comment type="caution">
    <text evidence="1">The sequence shown here is derived from an EMBL/GenBank/DDBJ whole genome shotgun (WGS) entry which is preliminary data.</text>
</comment>